<evidence type="ECO:0000256" key="2">
    <source>
        <dbReference type="SAM" id="MobiDB-lite"/>
    </source>
</evidence>
<evidence type="ECO:0000313" key="4">
    <source>
        <dbReference type="Proteomes" id="UP000054279"/>
    </source>
</evidence>
<dbReference type="Proteomes" id="UP000054279">
    <property type="component" value="Unassembled WGS sequence"/>
</dbReference>
<evidence type="ECO:0000313" key="3">
    <source>
        <dbReference type="EMBL" id="KIJ23801.1"/>
    </source>
</evidence>
<reference evidence="3 4" key="1">
    <citation type="submission" date="2014-06" db="EMBL/GenBank/DDBJ databases">
        <title>Evolutionary Origins and Diversification of the Mycorrhizal Mutualists.</title>
        <authorList>
            <consortium name="DOE Joint Genome Institute"/>
            <consortium name="Mycorrhizal Genomics Consortium"/>
            <person name="Kohler A."/>
            <person name="Kuo A."/>
            <person name="Nagy L.G."/>
            <person name="Floudas D."/>
            <person name="Copeland A."/>
            <person name="Barry K.W."/>
            <person name="Cichocki N."/>
            <person name="Veneault-Fourrey C."/>
            <person name="LaButti K."/>
            <person name="Lindquist E.A."/>
            <person name="Lipzen A."/>
            <person name="Lundell T."/>
            <person name="Morin E."/>
            <person name="Murat C."/>
            <person name="Riley R."/>
            <person name="Ohm R."/>
            <person name="Sun H."/>
            <person name="Tunlid A."/>
            <person name="Henrissat B."/>
            <person name="Grigoriev I.V."/>
            <person name="Hibbett D.S."/>
            <person name="Martin F."/>
        </authorList>
    </citation>
    <scope>NUCLEOTIDE SEQUENCE [LARGE SCALE GENOMIC DNA]</scope>
    <source>
        <strain evidence="3 4">SS14</strain>
    </source>
</reference>
<keyword evidence="4" id="KW-1185">Reference proteome</keyword>
<evidence type="ECO:0000256" key="1">
    <source>
        <dbReference type="SAM" id="Coils"/>
    </source>
</evidence>
<dbReference type="EMBL" id="KN837585">
    <property type="protein sequence ID" value="KIJ23801.1"/>
    <property type="molecule type" value="Genomic_DNA"/>
</dbReference>
<feature type="compositionally biased region" description="Polar residues" evidence="2">
    <location>
        <begin position="1"/>
        <end position="10"/>
    </location>
</feature>
<organism evidence="3 4">
    <name type="scientific">Sphaerobolus stellatus (strain SS14)</name>
    <dbReference type="NCBI Taxonomy" id="990650"/>
    <lineage>
        <taxon>Eukaryota</taxon>
        <taxon>Fungi</taxon>
        <taxon>Dikarya</taxon>
        <taxon>Basidiomycota</taxon>
        <taxon>Agaricomycotina</taxon>
        <taxon>Agaricomycetes</taxon>
        <taxon>Phallomycetidae</taxon>
        <taxon>Geastrales</taxon>
        <taxon>Sphaerobolaceae</taxon>
        <taxon>Sphaerobolus</taxon>
    </lineage>
</organism>
<proteinExistence type="predicted"/>
<dbReference type="HOGENOM" id="CLU_1661920_0_0_1"/>
<sequence>MPPHSSSTLPCQPAPSPSAFSTRRTHLIGSFEHYPDLIDLRNSVKMQIPHMGMIPGNMGRVLPAHNEKCPTLTSPTSPPLASPGGTKAALSATLQLSIVVHRGLGTGVWGDVDLQRAHKQIRKALREAEAEAEVEAGEDSLVVHRNGSGRRGPVICVSF</sequence>
<keyword evidence="1" id="KW-0175">Coiled coil</keyword>
<name>A0A0C9UEA0_SPHS4</name>
<protein>
    <submittedName>
        <fullName evidence="3">Uncharacterized protein</fullName>
    </submittedName>
</protein>
<feature type="region of interest" description="Disordered" evidence="2">
    <location>
        <begin position="1"/>
        <end position="21"/>
    </location>
</feature>
<gene>
    <name evidence="3" type="ORF">M422DRAFT_275553</name>
</gene>
<accession>A0A0C9UEA0</accession>
<feature type="coiled-coil region" evidence="1">
    <location>
        <begin position="111"/>
        <end position="138"/>
    </location>
</feature>
<dbReference type="AlphaFoldDB" id="A0A0C9UEA0"/>